<evidence type="ECO:0000256" key="1">
    <source>
        <dbReference type="ARBA" id="ARBA00023172"/>
    </source>
</evidence>
<dbReference type="GO" id="GO:0015074">
    <property type="term" value="P:DNA integration"/>
    <property type="evidence" value="ECO:0007669"/>
    <property type="project" value="InterPro"/>
</dbReference>
<dbReference type="Gene3D" id="1.10.443.10">
    <property type="entry name" value="Intergrase catalytic core"/>
    <property type="match status" value="1"/>
</dbReference>
<dbReference type="AlphaFoldDB" id="A0A3N6M3A4"/>
<dbReference type="PROSITE" id="PS51898">
    <property type="entry name" value="TYR_RECOMBINASE"/>
    <property type="match status" value="1"/>
</dbReference>
<proteinExistence type="predicted"/>
<comment type="caution">
    <text evidence="3">The sequence shown here is derived from an EMBL/GenBank/DDBJ whole genome shotgun (WGS) entry which is preliminary data.</text>
</comment>
<evidence type="ECO:0000313" key="3">
    <source>
        <dbReference type="EMBL" id="RQG86173.1"/>
    </source>
</evidence>
<accession>A0A3N6M3A4</accession>
<feature type="domain" description="Tyr recombinase" evidence="2">
    <location>
        <begin position="144"/>
        <end position="372"/>
    </location>
</feature>
<sequence length="374" mass="44104">MSSREEDPEQPVSDDQLALLNARQKEVYNAKLVRFSEYLATEAKEPKRNIGYSDGVVAERVSRFHRMIKWLWTSEEVITEIGTDDLDKINLALEKDQLQKFDGDPYVDGSKRKFNDVLKNWCSFQNEDWQPEYEFSDNGPQKENRPDPFTKEELKLLTEAALTYKSIKSYSNQTPDERDRCRAYIAQELGKPKENVHPDDWEKINRSWKIPSLIRTSRGHGWRPDLVGRMKLQWYEPKTQTIHIPAGEAPKNDDPWNVELTDEEALYLENWLEQRELLECYDGRDEIWLNRKGNPYDSGPLNYLLRNLMEEAGIETRGRMLVWYSFRHAIGTYIYDEYRDLEIVAEQLRQNTTEAASKYVHKLPELKREAAEIM</sequence>
<dbReference type="InterPro" id="IPR013762">
    <property type="entry name" value="Integrase-like_cat_sf"/>
</dbReference>
<dbReference type="GO" id="GO:0006310">
    <property type="term" value="P:DNA recombination"/>
    <property type="evidence" value="ECO:0007669"/>
    <property type="project" value="UniProtKB-KW"/>
</dbReference>
<evidence type="ECO:0000259" key="2">
    <source>
        <dbReference type="PROSITE" id="PS51898"/>
    </source>
</evidence>
<dbReference type="Proteomes" id="UP000273828">
    <property type="component" value="Unassembled WGS sequence"/>
</dbReference>
<dbReference type="GO" id="GO:0003677">
    <property type="term" value="F:DNA binding"/>
    <property type="evidence" value="ECO:0007669"/>
    <property type="project" value="InterPro"/>
</dbReference>
<dbReference type="SUPFAM" id="SSF56349">
    <property type="entry name" value="DNA breaking-rejoining enzymes"/>
    <property type="match status" value="1"/>
</dbReference>
<keyword evidence="4" id="KW-1185">Reference proteome</keyword>
<organism evidence="3 4">
    <name type="scientific">Natrarchaeobius halalkaliphilus</name>
    <dbReference type="NCBI Taxonomy" id="1679091"/>
    <lineage>
        <taxon>Archaea</taxon>
        <taxon>Methanobacteriati</taxon>
        <taxon>Methanobacteriota</taxon>
        <taxon>Stenosarchaea group</taxon>
        <taxon>Halobacteria</taxon>
        <taxon>Halobacteriales</taxon>
        <taxon>Natrialbaceae</taxon>
        <taxon>Natrarchaeobius</taxon>
    </lineage>
</organism>
<dbReference type="OrthoDB" id="330648at2157"/>
<keyword evidence="1" id="KW-0233">DNA recombination</keyword>
<dbReference type="InterPro" id="IPR011010">
    <property type="entry name" value="DNA_brk_join_enz"/>
</dbReference>
<name>A0A3N6M3A4_9EURY</name>
<reference evidence="3 4" key="1">
    <citation type="submission" date="2018-10" db="EMBL/GenBank/DDBJ databases">
        <title>Natrarchaeobius chitinivorans gen. nov., sp. nov., and Natrarchaeobius haloalkaliphilus sp. nov., alkaliphilic, chitin-utilizing haloarchaea from hypersaline alkaline lakes.</title>
        <authorList>
            <person name="Sorokin D.Y."/>
            <person name="Elcheninov A.G."/>
            <person name="Kostrikina N.A."/>
            <person name="Bale N.J."/>
            <person name="Sinninghe Damste J.S."/>
            <person name="Khijniak T.V."/>
            <person name="Kublanov I.V."/>
            <person name="Toshchakov S.V."/>
        </authorList>
    </citation>
    <scope>NUCLEOTIDE SEQUENCE [LARGE SCALE GENOMIC DNA]</scope>
    <source>
        <strain evidence="3 4">AArcht-Sl</strain>
    </source>
</reference>
<dbReference type="EMBL" id="REFY01000008">
    <property type="protein sequence ID" value="RQG86173.1"/>
    <property type="molecule type" value="Genomic_DNA"/>
</dbReference>
<protein>
    <submittedName>
        <fullName evidence="3">Site-specific integrase</fullName>
    </submittedName>
</protein>
<evidence type="ECO:0000313" key="4">
    <source>
        <dbReference type="Proteomes" id="UP000273828"/>
    </source>
</evidence>
<dbReference type="InterPro" id="IPR002104">
    <property type="entry name" value="Integrase_catalytic"/>
</dbReference>
<dbReference type="Pfam" id="PF00589">
    <property type="entry name" value="Phage_integrase"/>
    <property type="match status" value="1"/>
</dbReference>
<gene>
    <name evidence="3" type="ORF">EA462_17025</name>
</gene>
<dbReference type="RefSeq" id="WP_124179736.1">
    <property type="nucleotide sequence ID" value="NZ_REFY01000008.1"/>
</dbReference>